<organism evidence="2 3">
    <name type="scientific">Eucalyptus globulus</name>
    <name type="common">Tasmanian blue gum</name>
    <dbReference type="NCBI Taxonomy" id="34317"/>
    <lineage>
        <taxon>Eukaryota</taxon>
        <taxon>Viridiplantae</taxon>
        <taxon>Streptophyta</taxon>
        <taxon>Embryophyta</taxon>
        <taxon>Tracheophyta</taxon>
        <taxon>Spermatophyta</taxon>
        <taxon>Magnoliopsida</taxon>
        <taxon>eudicotyledons</taxon>
        <taxon>Gunneridae</taxon>
        <taxon>Pentapetalae</taxon>
        <taxon>rosids</taxon>
        <taxon>malvids</taxon>
        <taxon>Myrtales</taxon>
        <taxon>Myrtaceae</taxon>
        <taxon>Myrtoideae</taxon>
        <taxon>Eucalypteae</taxon>
        <taxon>Eucalyptus</taxon>
    </lineage>
</organism>
<dbReference type="Proteomes" id="UP001634007">
    <property type="component" value="Unassembled WGS sequence"/>
</dbReference>
<dbReference type="AlphaFoldDB" id="A0ABD3JMA9"/>
<comment type="caution">
    <text evidence="2">The sequence shown here is derived from an EMBL/GenBank/DDBJ whole genome shotgun (WGS) entry which is preliminary data.</text>
</comment>
<feature type="region of interest" description="Disordered" evidence="1">
    <location>
        <begin position="1"/>
        <end position="29"/>
    </location>
</feature>
<evidence type="ECO:0000313" key="2">
    <source>
        <dbReference type="EMBL" id="KAL3725381.1"/>
    </source>
</evidence>
<gene>
    <name evidence="2" type="ORF">ACJRO7_030406</name>
</gene>
<proteinExistence type="predicted"/>
<protein>
    <submittedName>
        <fullName evidence="2">Uncharacterized protein</fullName>
    </submittedName>
</protein>
<dbReference type="EMBL" id="JBJKBG010000008">
    <property type="protein sequence ID" value="KAL3725381.1"/>
    <property type="molecule type" value="Genomic_DNA"/>
</dbReference>
<dbReference type="Gene3D" id="1.25.40.80">
    <property type="match status" value="1"/>
</dbReference>
<name>A0ABD3JMA9_EUCGL</name>
<reference evidence="2 3" key="1">
    <citation type="submission" date="2024-11" db="EMBL/GenBank/DDBJ databases">
        <title>Chromosome-level genome assembly of Eucalyptus globulus Labill. provides insights into its genome evolution.</title>
        <authorList>
            <person name="Li X."/>
        </authorList>
    </citation>
    <scope>NUCLEOTIDE SEQUENCE [LARGE SCALE GENOMIC DNA]</scope>
    <source>
        <strain evidence="2">CL2024</strain>
        <tissue evidence="2">Fresh tender leaves</tissue>
    </source>
</reference>
<accession>A0ABD3JMA9</accession>
<evidence type="ECO:0000256" key="1">
    <source>
        <dbReference type="SAM" id="MobiDB-lite"/>
    </source>
</evidence>
<keyword evidence="3" id="KW-1185">Reference proteome</keyword>
<feature type="compositionally biased region" description="Polar residues" evidence="1">
    <location>
        <begin position="8"/>
        <end position="17"/>
    </location>
</feature>
<evidence type="ECO:0000313" key="3">
    <source>
        <dbReference type="Proteomes" id="UP001634007"/>
    </source>
</evidence>
<sequence length="82" mass="8697">MFEELKKTASNLISGASKNDDGGSSSTGSNWLMHELLWRDFFRFITKKYSSPVQLEFPACTGGGGCGGGGCCDLAANKLVEA</sequence>